<name>A0A1F5G369_9BACT</name>
<accession>A0A1F5G369</accession>
<dbReference type="AlphaFoldDB" id="A0A1F5G369"/>
<proteinExistence type="predicted"/>
<reference evidence="1 2" key="1">
    <citation type="journal article" date="2016" name="Nat. Commun.">
        <title>Thousands of microbial genomes shed light on interconnected biogeochemical processes in an aquifer system.</title>
        <authorList>
            <person name="Anantharaman K."/>
            <person name="Brown C.T."/>
            <person name="Hug L.A."/>
            <person name="Sharon I."/>
            <person name="Castelle C.J."/>
            <person name="Probst A.J."/>
            <person name="Thomas B.C."/>
            <person name="Singh A."/>
            <person name="Wilkins M.J."/>
            <person name="Karaoz U."/>
            <person name="Brodie E.L."/>
            <person name="Williams K.H."/>
            <person name="Hubbard S.S."/>
            <person name="Banfield J.F."/>
        </authorList>
    </citation>
    <scope>NUCLEOTIDE SEQUENCE [LARGE SCALE GENOMIC DNA]</scope>
</reference>
<dbReference type="Pfam" id="PF11950">
    <property type="entry name" value="DUF3467"/>
    <property type="match status" value="1"/>
</dbReference>
<evidence type="ECO:0000313" key="1">
    <source>
        <dbReference type="EMBL" id="OGD86321.1"/>
    </source>
</evidence>
<dbReference type="EMBL" id="MFAV01000020">
    <property type="protein sequence ID" value="OGD86321.1"/>
    <property type="molecule type" value="Genomic_DNA"/>
</dbReference>
<dbReference type="Proteomes" id="UP000176628">
    <property type="component" value="Unassembled WGS sequence"/>
</dbReference>
<evidence type="ECO:0000313" key="2">
    <source>
        <dbReference type="Proteomes" id="UP000176628"/>
    </source>
</evidence>
<evidence type="ECO:0008006" key="3">
    <source>
        <dbReference type="Google" id="ProtNLM"/>
    </source>
</evidence>
<protein>
    <recommendedName>
        <fullName evidence="3">DUF3467 domain-containing protein</fullName>
    </recommendedName>
</protein>
<feature type="non-terminal residue" evidence="1">
    <location>
        <position position="83"/>
    </location>
</feature>
<sequence length="83" mass="9295">MADQQALKFEIPEDKKEITYSNQALITNDPMGFVFDFAQSSPQFGFGKIVGRIGMSPQHAKALSQALQERVIQYEKDFGPISL</sequence>
<dbReference type="InterPro" id="IPR021857">
    <property type="entry name" value="DUF3467"/>
</dbReference>
<comment type="caution">
    <text evidence="1">The sequence shown here is derived from an EMBL/GenBank/DDBJ whole genome shotgun (WGS) entry which is preliminary data.</text>
</comment>
<gene>
    <name evidence="1" type="ORF">A2Z23_00180</name>
</gene>
<organism evidence="1 2">
    <name type="scientific">Candidatus Curtissbacteria bacterium RBG_16_39_7</name>
    <dbReference type="NCBI Taxonomy" id="1797707"/>
    <lineage>
        <taxon>Bacteria</taxon>
        <taxon>Candidatus Curtissiibacteriota</taxon>
    </lineage>
</organism>